<organism evidence="3 4">
    <name type="scientific">Microbacterium resistens</name>
    <dbReference type="NCBI Taxonomy" id="156977"/>
    <lineage>
        <taxon>Bacteria</taxon>
        <taxon>Bacillati</taxon>
        <taxon>Actinomycetota</taxon>
        <taxon>Actinomycetes</taxon>
        <taxon>Micrococcales</taxon>
        <taxon>Microbacteriaceae</taxon>
        <taxon>Microbacterium</taxon>
    </lineage>
</organism>
<evidence type="ECO:0000313" key="4">
    <source>
        <dbReference type="Proteomes" id="UP001259347"/>
    </source>
</evidence>
<dbReference type="InterPro" id="IPR014748">
    <property type="entry name" value="Enoyl-CoA_hydra_C"/>
</dbReference>
<protein>
    <submittedName>
        <fullName evidence="3">Enoyl-CoA hydratase/carnithine racemase</fullName>
    </submittedName>
</protein>
<dbReference type="Gene3D" id="1.10.12.10">
    <property type="entry name" value="Lyase 2-enoyl-coa Hydratase, Chain A, domain 2"/>
    <property type="match status" value="1"/>
</dbReference>
<dbReference type="InterPro" id="IPR001753">
    <property type="entry name" value="Enoyl-CoA_hydra/iso"/>
</dbReference>
<gene>
    <name evidence="3" type="ORF">J2Y69_002971</name>
</gene>
<dbReference type="RefSeq" id="WP_310022086.1">
    <property type="nucleotide sequence ID" value="NZ_JAVDUM010000014.1"/>
</dbReference>
<comment type="caution">
    <text evidence="3">The sequence shown here is derived from an EMBL/GenBank/DDBJ whole genome shotgun (WGS) entry which is preliminary data.</text>
</comment>
<dbReference type="CDD" id="cd06558">
    <property type="entry name" value="crotonase-like"/>
    <property type="match status" value="1"/>
</dbReference>
<dbReference type="NCBIfam" id="NF006100">
    <property type="entry name" value="PRK08252.1"/>
    <property type="match status" value="1"/>
</dbReference>
<dbReference type="Gene3D" id="3.90.226.10">
    <property type="entry name" value="2-enoyl-CoA Hydratase, Chain A, domain 1"/>
    <property type="match status" value="1"/>
</dbReference>
<dbReference type="PROSITE" id="PS00166">
    <property type="entry name" value="ENOYL_COA_HYDRATASE"/>
    <property type="match status" value="1"/>
</dbReference>
<accession>A0ABU1SFH9</accession>
<dbReference type="SUPFAM" id="SSF52096">
    <property type="entry name" value="ClpP/crotonase"/>
    <property type="match status" value="1"/>
</dbReference>
<proteinExistence type="inferred from homology"/>
<dbReference type="Proteomes" id="UP001259347">
    <property type="component" value="Unassembled WGS sequence"/>
</dbReference>
<evidence type="ECO:0000313" key="3">
    <source>
        <dbReference type="EMBL" id="MDR6868355.1"/>
    </source>
</evidence>
<keyword evidence="4" id="KW-1185">Reference proteome</keyword>
<dbReference type="InterPro" id="IPR029045">
    <property type="entry name" value="ClpP/crotonase-like_dom_sf"/>
</dbReference>
<reference evidence="3 4" key="1">
    <citation type="submission" date="2023-07" db="EMBL/GenBank/DDBJ databases">
        <title>Sorghum-associated microbial communities from plants grown in Nebraska, USA.</title>
        <authorList>
            <person name="Schachtman D."/>
        </authorList>
    </citation>
    <scope>NUCLEOTIDE SEQUENCE [LARGE SCALE GENOMIC DNA]</scope>
    <source>
        <strain evidence="3 4">2980</strain>
    </source>
</reference>
<dbReference type="PANTHER" id="PTHR43802">
    <property type="entry name" value="ENOYL-COA HYDRATASE"/>
    <property type="match status" value="1"/>
</dbReference>
<evidence type="ECO:0000256" key="1">
    <source>
        <dbReference type="ARBA" id="ARBA00005254"/>
    </source>
</evidence>
<dbReference type="Pfam" id="PF00378">
    <property type="entry name" value="ECH_1"/>
    <property type="match status" value="1"/>
</dbReference>
<dbReference type="EMBL" id="JAVDUM010000014">
    <property type="protein sequence ID" value="MDR6868355.1"/>
    <property type="molecule type" value="Genomic_DNA"/>
</dbReference>
<name>A0ABU1SFH9_9MICO</name>
<sequence length="276" mass="28593">MTDTDTTAVPAEEPAALYEIRGHVALITLNRPRALNAVNAALSAAVGESLERAAADPEVRAVVITGAGRAFCAGADLKALARGESLSAPGSPEWGFAGFVRHWIDKPVIAAVNGYAMGGGTEIVLASDLAVIAEDAALGLPEVTRGLIAAAGGVVRLQHQIPLKRALELVLTGDPIDASTALEWGLVNRVTPAGDALEVALGLADRIAMNAPLAVRRSKTLLHSTASAGSTWDPAWSGIDPWAANQEAMAAVFSSSDAVEGPRAFAEKRRPEWTGR</sequence>
<evidence type="ECO:0000256" key="2">
    <source>
        <dbReference type="RuleBase" id="RU003707"/>
    </source>
</evidence>
<dbReference type="PANTHER" id="PTHR43802:SF1">
    <property type="entry name" value="IP11341P-RELATED"/>
    <property type="match status" value="1"/>
</dbReference>
<comment type="similarity">
    <text evidence="1 2">Belongs to the enoyl-CoA hydratase/isomerase family.</text>
</comment>
<dbReference type="InterPro" id="IPR018376">
    <property type="entry name" value="Enoyl-CoA_hyd/isom_CS"/>
</dbReference>